<feature type="domain" description="ABC-type glycine betaine transport system substrate-binding" evidence="2">
    <location>
        <begin position="32"/>
        <end position="307"/>
    </location>
</feature>
<gene>
    <name evidence="3" type="primary">proX</name>
    <name evidence="3" type="ORF">FE240_02400</name>
</gene>
<dbReference type="AlphaFoldDB" id="A0A5J6WUW2"/>
<dbReference type="Gene3D" id="3.40.190.10">
    <property type="entry name" value="Periplasmic binding protein-like II"/>
    <property type="match status" value="1"/>
</dbReference>
<dbReference type="Pfam" id="PF04069">
    <property type="entry name" value="OpuAC"/>
    <property type="match status" value="1"/>
</dbReference>
<keyword evidence="1" id="KW-0732">Signal</keyword>
<dbReference type="KEGG" id="asim:FE240_02400"/>
<keyword evidence="4" id="KW-1185">Reference proteome</keyword>
<dbReference type="GO" id="GO:0043190">
    <property type="term" value="C:ATP-binding cassette (ABC) transporter complex"/>
    <property type="evidence" value="ECO:0007669"/>
    <property type="project" value="InterPro"/>
</dbReference>
<feature type="signal peptide" evidence="1">
    <location>
        <begin position="1"/>
        <end position="21"/>
    </location>
</feature>
<proteinExistence type="predicted"/>
<dbReference type="EMBL" id="CP040449">
    <property type="protein sequence ID" value="QFI53658.1"/>
    <property type="molecule type" value="Genomic_DNA"/>
</dbReference>
<dbReference type="InterPro" id="IPR007210">
    <property type="entry name" value="ABC_Gly_betaine_transp_sub-bd"/>
</dbReference>
<sequence length="332" mass="36131">MKKITASLLLGSLLLAGHALADETLPGAGVKVQPIQSSLPEESFQTQLVSKLLTRLGYEVAEAKEVDYNVGYTTVAAGDGSFLAYNWSPLHDDKYEKAGGDRRFYRQGTYVNGAAQGYLIDKPTAEHYGIHNLAQLKDPKIAALFDSDGDGLADLAGCNPGWGCERVINHQLEAFGLTQTVHHNQGNYAAIIADTLARYHSGKPVLYYTWTPYWVSAEMVPGRDVVWLEVPFSAQPDDAAIDTRLPNGKNYGFQVNQMHIVANKAFAEANPAAAALFAQMQLPLADINAQNALMRQGQSAPADVARHADAWLAAHQTLVEQWLSRARSAARP</sequence>
<dbReference type="Proteomes" id="UP000594034">
    <property type="component" value="Chromosome"/>
</dbReference>
<dbReference type="SUPFAM" id="SSF53850">
    <property type="entry name" value="Periplasmic binding protein-like II"/>
    <property type="match status" value="1"/>
</dbReference>
<name>A0A5J6WUW2_9GAMM</name>
<dbReference type="NCBIfam" id="NF008334">
    <property type="entry name" value="PRK11119.1"/>
    <property type="match status" value="1"/>
</dbReference>
<dbReference type="GO" id="GO:0022857">
    <property type="term" value="F:transmembrane transporter activity"/>
    <property type="evidence" value="ECO:0007669"/>
    <property type="project" value="InterPro"/>
</dbReference>
<evidence type="ECO:0000313" key="4">
    <source>
        <dbReference type="Proteomes" id="UP000594034"/>
    </source>
</evidence>
<dbReference type="Gene3D" id="3.40.190.100">
    <property type="entry name" value="Glycine betaine-binding periplasmic protein, domain 2"/>
    <property type="match status" value="1"/>
</dbReference>
<dbReference type="CDD" id="cd13638">
    <property type="entry name" value="PBP2_EcProx_like"/>
    <property type="match status" value="1"/>
</dbReference>
<reference evidence="3 4" key="1">
    <citation type="submission" date="2019-05" db="EMBL/GenBank/DDBJ databases">
        <title>OXA-830, a novel chromosomally encoded expanded-spectrum class D beta-lactamase in Aeromonas simiae.</title>
        <authorList>
            <person name="Zhou W."/>
            <person name="Chen Q."/>
        </authorList>
    </citation>
    <scope>NUCLEOTIDE SEQUENCE [LARGE SCALE GENOMIC DNA]</scope>
    <source>
        <strain evidence="3 4">A6</strain>
    </source>
</reference>
<dbReference type="RefSeq" id="WP_193003247.1">
    <property type="nucleotide sequence ID" value="NZ_CP040449.1"/>
</dbReference>
<evidence type="ECO:0000259" key="2">
    <source>
        <dbReference type="Pfam" id="PF04069"/>
    </source>
</evidence>
<accession>A0A5J6WUW2</accession>
<evidence type="ECO:0000256" key="1">
    <source>
        <dbReference type="SAM" id="SignalP"/>
    </source>
</evidence>
<protein>
    <submittedName>
        <fullName evidence="3">Glycine betaine/L-proline ABC transporter substrate-binding protein ProX</fullName>
    </submittedName>
</protein>
<evidence type="ECO:0000313" key="3">
    <source>
        <dbReference type="EMBL" id="QFI53658.1"/>
    </source>
</evidence>
<organism evidence="3 4">
    <name type="scientific">Aeromonas simiae</name>
    <dbReference type="NCBI Taxonomy" id="218936"/>
    <lineage>
        <taxon>Bacteria</taxon>
        <taxon>Pseudomonadati</taxon>
        <taxon>Pseudomonadota</taxon>
        <taxon>Gammaproteobacteria</taxon>
        <taxon>Aeromonadales</taxon>
        <taxon>Aeromonadaceae</taxon>
        <taxon>Aeromonas</taxon>
    </lineage>
</organism>
<feature type="chain" id="PRO_5023900905" evidence="1">
    <location>
        <begin position="22"/>
        <end position="332"/>
    </location>
</feature>